<proteinExistence type="predicted"/>
<accession>A0ABR7M7Z6</accession>
<sequence length="166" mass="18951">MNRFFSIPLAALVLTPFLFACYFQVQQSIIRKRMEEKLMGQELTVLKLKQADLAWYKKGKEIILRGRLFDVFSITQKGDDLTVSGLFDDAETKLHMKAIRLLDKENRNHNKSLAGYAHWLQQLFTWPQLHDPDPPAAAAEKTFAAARKSLLPQGNLTAVFSPPRHA</sequence>
<keyword evidence="2" id="KW-1185">Reference proteome</keyword>
<dbReference type="RefSeq" id="WP_187256287.1">
    <property type="nucleotide sequence ID" value="NZ_JBHULF010000014.1"/>
</dbReference>
<dbReference type="EMBL" id="MBUA01000012">
    <property type="protein sequence ID" value="MBC6490949.1"/>
    <property type="molecule type" value="Genomic_DNA"/>
</dbReference>
<reference evidence="1 2" key="1">
    <citation type="submission" date="2016-07" db="EMBL/GenBank/DDBJ databases">
        <title>Genome analysis of Flavihumibacter stibioxidans YS-17.</title>
        <authorList>
            <person name="Shi K."/>
            <person name="Han Y."/>
            <person name="Wang G."/>
        </authorList>
    </citation>
    <scope>NUCLEOTIDE SEQUENCE [LARGE SCALE GENOMIC DNA]</scope>
    <source>
        <strain evidence="1 2">YS-17</strain>
    </source>
</reference>
<evidence type="ECO:0000313" key="2">
    <source>
        <dbReference type="Proteomes" id="UP000765802"/>
    </source>
</evidence>
<organism evidence="1 2">
    <name type="scientific">Flavihumibacter stibioxidans</name>
    <dbReference type="NCBI Taxonomy" id="1834163"/>
    <lineage>
        <taxon>Bacteria</taxon>
        <taxon>Pseudomonadati</taxon>
        <taxon>Bacteroidota</taxon>
        <taxon>Chitinophagia</taxon>
        <taxon>Chitinophagales</taxon>
        <taxon>Chitinophagaceae</taxon>
        <taxon>Flavihumibacter</taxon>
    </lineage>
</organism>
<evidence type="ECO:0000313" key="1">
    <source>
        <dbReference type="EMBL" id="MBC6490949.1"/>
    </source>
</evidence>
<dbReference type="Proteomes" id="UP000765802">
    <property type="component" value="Unassembled WGS sequence"/>
</dbReference>
<gene>
    <name evidence="1" type="ORF">BC349_07885</name>
</gene>
<evidence type="ECO:0008006" key="3">
    <source>
        <dbReference type="Google" id="ProtNLM"/>
    </source>
</evidence>
<name>A0ABR7M7Z6_9BACT</name>
<dbReference type="PROSITE" id="PS51257">
    <property type="entry name" value="PROKAR_LIPOPROTEIN"/>
    <property type="match status" value="1"/>
</dbReference>
<comment type="caution">
    <text evidence="1">The sequence shown here is derived from an EMBL/GenBank/DDBJ whole genome shotgun (WGS) entry which is preliminary data.</text>
</comment>
<protein>
    <recommendedName>
        <fullName evidence="3">Cytochrome oxidase complex assembly protein 1</fullName>
    </recommendedName>
</protein>